<protein>
    <submittedName>
        <fullName evidence="2">Uncharacterized protein</fullName>
    </submittedName>
</protein>
<feature type="transmembrane region" description="Helical" evidence="1">
    <location>
        <begin position="34"/>
        <end position="53"/>
    </location>
</feature>
<feature type="transmembrane region" description="Helical" evidence="1">
    <location>
        <begin position="65"/>
        <end position="86"/>
    </location>
</feature>
<keyword evidence="1" id="KW-0812">Transmembrane</keyword>
<reference evidence="2" key="1">
    <citation type="submission" date="2023-07" db="EMBL/GenBank/DDBJ databases">
        <authorList>
            <person name="Peeters C."/>
        </authorList>
    </citation>
    <scope>NUCLEOTIDE SEQUENCE</scope>
    <source>
        <strain evidence="2">R-77591</strain>
    </source>
</reference>
<sequence>MGPANRLGENRIGAARVGRGVARATGDCAAVDPFFSYGAIVGLLAAAVVCGLGTRCRALPGAETATAVAVIVWGLLTVAIELQQLFRVPNLPADFFSITRSVRAGACGAT</sequence>
<dbReference type="AlphaFoldDB" id="A0AAD2AS08"/>
<keyword evidence="1" id="KW-0472">Membrane</keyword>
<comment type="caution">
    <text evidence="2">The sequence shown here is derived from an EMBL/GenBank/DDBJ whole genome shotgun (WGS) entry which is preliminary data.</text>
</comment>
<accession>A0AAD2AS08</accession>
<evidence type="ECO:0000313" key="3">
    <source>
        <dbReference type="Proteomes" id="UP001190002"/>
    </source>
</evidence>
<evidence type="ECO:0000256" key="1">
    <source>
        <dbReference type="SAM" id="Phobius"/>
    </source>
</evidence>
<evidence type="ECO:0000313" key="2">
    <source>
        <dbReference type="EMBL" id="CAJ0683721.1"/>
    </source>
</evidence>
<proteinExistence type="predicted"/>
<dbReference type="RefSeq" id="WP_244190930.1">
    <property type="nucleotide sequence ID" value="NZ_CATVXE010000009.1"/>
</dbReference>
<dbReference type="EMBL" id="CATVXE010000009">
    <property type="protein sequence ID" value="CAJ0683721.1"/>
    <property type="molecule type" value="Genomic_DNA"/>
</dbReference>
<organism evidence="2 3">
    <name type="scientific">Ralstonia mannitolilytica</name>
    <dbReference type="NCBI Taxonomy" id="105219"/>
    <lineage>
        <taxon>Bacteria</taxon>
        <taxon>Pseudomonadati</taxon>
        <taxon>Pseudomonadota</taxon>
        <taxon>Betaproteobacteria</taxon>
        <taxon>Burkholderiales</taxon>
        <taxon>Burkholderiaceae</taxon>
        <taxon>Ralstonia</taxon>
    </lineage>
</organism>
<keyword evidence="1" id="KW-1133">Transmembrane helix</keyword>
<gene>
    <name evidence="2" type="ORF">R77591_02357</name>
</gene>
<dbReference type="Proteomes" id="UP001190002">
    <property type="component" value="Unassembled WGS sequence"/>
</dbReference>
<name>A0AAD2AS08_9RALS</name>